<dbReference type="AlphaFoldDB" id="A0A3P7HZI1"/>
<proteinExistence type="predicted"/>
<reference evidence="1 2" key="1">
    <citation type="submission" date="2018-11" db="EMBL/GenBank/DDBJ databases">
        <authorList>
            <consortium name="Pathogen Informatics"/>
        </authorList>
    </citation>
    <scope>NUCLEOTIDE SEQUENCE [LARGE SCALE GENOMIC DNA]</scope>
</reference>
<dbReference type="Proteomes" id="UP000270094">
    <property type="component" value="Unassembled WGS sequence"/>
</dbReference>
<evidence type="ECO:0000313" key="2">
    <source>
        <dbReference type="Proteomes" id="UP000270094"/>
    </source>
</evidence>
<keyword evidence="2" id="KW-1185">Reference proteome</keyword>
<organism evidence="1 2">
    <name type="scientific">Strongylus vulgaris</name>
    <name type="common">Blood worm</name>
    <dbReference type="NCBI Taxonomy" id="40348"/>
    <lineage>
        <taxon>Eukaryota</taxon>
        <taxon>Metazoa</taxon>
        <taxon>Ecdysozoa</taxon>
        <taxon>Nematoda</taxon>
        <taxon>Chromadorea</taxon>
        <taxon>Rhabditida</taxon>
        <taxon>Rhabditina</taxon>
        <taxon>Rhabditomorpha</taxon>
        <taxon>Strongyloidea</taxon>
        <taxon>Strongylidae</taxon>
        <taxon>Strongylus</taxon>
    </lineage>
</organism>
<evidence type="ECO:0000313" key="1">
    <source>
        <dbReference type="EMBL" id="VDM65600.1"/>
    </source>
</evidence>
<protein>
    <submittedName>
        <fullName evidence="1">Uncharacterized protein</fullName>
    </submittedName>
</protein>
<accession>A0A3P7HZI1</accession>
<sequence>MKKERRRIWELSTVGLMKESITSPSTEDGVNDVSLNEILQQWSRSPFPLAKSRKEVIYNGVTREDPICGSPIEDYTESLWWKCLNVSKKDLERALTATKDLLEKRALRLDPTASHLGRVIVNTGRRRALQ</sequence>
<name>A0A3P7HZI1_STRVU</name>
<gene>
    <name evidence="1" type="ORF">SVUK_LOCUS598</name>
</gene>
<dbReference type="EMBL" id="UYYB01001026">
    <property type="protein sequence ID" value="VDM65600.1"/>
    <property type="molecule type" value="Genomic_DNA"/>
</dbReference>